<keyword evidence="4 5" id="KW-0472">Membrane</keyword>
<dbReference type="InterPro" id="IPR033118">
    <property type="entry name" value="EXPERA"/>
</dbReference>
<feature type="transmembrane region" description="Helical" evidence="7">
    <location>
        <begin position="12"/>
        <end position="42"/>
    </location>
</feature>
<evidence type="ECO:0000256" key="5">
    <source>
        <dbReference type="PROSITE-ProRule" id="PRU01087"/>
    </source>
</evidence>
<evidence type="ECO:0000259" key="8">
    <source>
        <dbReference type="PROSITE" id="PS51751"/>
    </source>
</evidence>
<accession>A0A5E4FY13</accession>
<dbReference type="PANTHER" id="PTHR31204:SF1">
    <property type="entry name" value="SIGMA INTRACELLULAR RECEPTOR 2"/>
    <property type="match status" value="1"/>
</dbReference>
<evidence type="ECO:0000313" key="11">
    <source>
        <dbReference type="Proteomes" id="UP000327085"/>
    </source>
</evidence>
<evidence type="ECO:0000256" key="3">
    <source>
        <dbReference type="ARBA" id="ARBA00022989"/>
    </source>
</evidence>
<reference evidence="11" key="2">
    <citation type="journal article" date="2020" name="Plant J.">
        <title>Transposons played a major role in the diversification between the closely related almond and peach genomes: results from the almond genome sequence.</title>
        <authorList>
            <person name="Alioto T."/>
            <person name="Alexiou K.G."/>
            <person name="Bardil A."/>
            <person name="Barteri F."/>
            <person name="Castanera R."/>
            <person name="Cruz F."/>
            <person name="Dhingra A."/>
            <person name="Duval H."/>
            <person name="Fernandez I Marti A."/>
            <person name="Frias L."/>
            <person name="Galan B."/>
            <person name="Garcia J.L."/>
            <person name="Howad W."/>
            <person name="Gomez-Garrido J."/>
            <person name="Gut M."/>
            <person name="Julca I."/>
            <person name="Morata J."/>
            <person name="Puigdomenech P."/>
            <person name="Ribeca P."/>
            <person name="Rubio Cabetas M.J."/>
            <person name="Vlasova A."/>
            <person name="Wirthensohn M."/>
            <person name="Garcia-Mas J."/>
            <person name="Gabaldon T."/>
            <person name="Casacuberta J.M."/>
            <person name="Arus P."/>
        </authorList>
    </citation>
    <scope>NUCLEOTIDE SEQUENCE [LARGE SCALE GENOMIC DNA]</scope>
    <source>
        <strain evidence="11">cv. Texas</strain>
    </source>
</reference>
<keyword evidence="12" id="KW-1185">Reference proteome</keyword>
<feature type="domain" description="EXPERA" evidence="8">
    <location>
        <begin position="8"/>
        <end position="144"/>
    </location>
</feature>
<keyword evidence="3 5" id="KW-1133">Transmembrane helix</keyword>
<dbReference type="EMBL" id="JAJFAZ020000003">
    <property type="protein sequence ID" value="KAI5340341.1"/>
    <property type="molecule type" value="Genomic_DNA"/>
</dbReference>
<dbReference type="Pfam" id="PF05241">
    <property type="entry name" value="EBP"/>
    <property type="match status" value="1"/>
</dbReference>
<name>A0A5E4FY13_PRUDU</name>
<organism evidence="10 11">
    <name type="scientific">Prunus dulcis</name>
    <name type="common">Almond</name>
    <name type="synonym">Amygdalus dulcis</name>
    <dbReference type="NCBI Taxonomy" id="3755"/>
    <lineage>
        <taxon>Eukaryota</taxon>
        <taxon>Viridiplantae</taxon>
        <taxon>Streptophyta</taxon>
        <taxon>Embryophyta</taxon>
        <taxon>Tracheophyta</taxon>
        <taxon>Spermatophyta</taxon>
        <taxon>Magnoliopsida</taxon>
        <taxon>eudicotyledons</taxon>
        <taxon>Gunneridae</taxon>
        <taxon>Pentapetalae</taxon>
        <taxon>rosids</taxon>
        <taxon>fabids</taxon>
        <taxon>Rosales</taxon>
        <taxon>Rosaceae</taxon>
        <taxon>Amygdaloideae</taxon>
        <taxon>Amygdaleae</taxon>
        <taxon>Prunus</taxon>
    </lineage>
</organism>
<comment type="subcellular location">
    <subcellularLocation>
        <location evidence="1">Membrane</location>
        <topology evidence="1">Multi-pass membrane protein</topology>
    </subcellularLocation>
</comment>
<dbReference type="AlphaFoldDB" id="A0A5E4FY13"/>
<keyword evidence="2 5" id="KW-0812">Transmembrane</keyword>
<evidence type="ECO:0000256" key="4">
    <source>
        <dbReference type="ARBA" id="ARBA00023136"/>
    </source>
</evidence>
<feature type="transmembrane region" description="Helical" evidence="7">
    <location>
        <begin position="63"/>
        <end position="87"/>
    </location>
</feature>
<evidence type="ECO:0000313" key="12">
    <source>
        <dbReference type="Proteomes" id="UP001054821"/>
    </source>
</evidence>
<dbReference type="PROSITE" id="PS51751">
    <property type="entry name" value="EXPERA"/>
    <property type="match status" value="1"/>
</dbReference>
<evidence type="ECO:0000313" key="10">
    <source>
        <dbReference type="EMBL" id="VVA32426.1"/>
    </source>
</evidence>
<dbReference type="Proteomes" id="UP001054821">
    <property type="component" value="Chromosome 3"/>
</dbReference>
<feature type="transmembrane region" description="Helical" evidence="7">
    <location>
        <begin position="132"/>
        <end position="149"/>
    </location>
</feature>
<evidence type="ECO:0000256" key="7">
    <source>
        <dbReference type="SAM" id="Phobius"/>
    </source>
</evidence>
<feature type="compositionally biased region" description="Low complexity" evidence="6">
    <location>
        <begin position="154"/>
        <end position="169"/>
    </location>
</feature>
<dbReference type="InterPro" id="IPR051987">
    <property type="entry name" value="Sigma-2_receptor-like"/>
</dbReference>
<dbReference type="OMA" id="NTTCLAY"/>
<dbReference type="EMBL" id="CABIKO010000248">
    <property type="protein sequence ID" value="VVA32426.1"/>
    <property type="molecule type" value="Genomic_DNA"/>
</dbReference>
<evidence type="ECO:0000256" key="6">
    <source>
        <dbReference type="SAM" id="MobiDB-lite"/>
    </source>
</evidence>
<dbReference type="Proteomes" id="UP000327085">
    <property type="component" value="Chromosome 3"/>
</dbReference>
<evidence type="ECO:0000256" key="2">
    <source>
        <dbReference type="ARBA" id="ARBA00022692"/>
    </source>
</evidence>
<proteinExistence type="predicted"/>
<dbReference type="Gramene" id="VVA32426">
    <property type="protein sequence ID" value="VVA32426"/>
    <property type="gene ID" value="Prudul26B018465"/>
</dbReference>
<dbReference type="PANTHER" id="PTHR31204">
    <property type="entry name" value="SIGMA INTRACELLULAR RECEPTOR 2"/>
    <property type="match status" value="1"/>
</dbReference>
<gene>
    <name evidence="10" type="ORF">ALMOND_2B018465</name>
    <name evidence="9" type="ORF">L3X38_019615</name>
</gene>
<feature type="transmembrane region" description="Helical" evidence="7">
    <location>
        <begin position="99"/>
        <end position="120"/>
    </location>
</feature>
<reference evidence="9 12" key="3">
    <citation type="journal article" date="2022" name="G3 (Bethesda)">
        <title>Whole-genome sequence and methylome profiling of the almond [Prunus dulcis (Mill.) D.A. Webb] cultivar 'Nonpareil'.</title>
        <authorList>
            <person name="D'Amico-Willman K.M."/>
            <person name="Ouma W.Z."/>
            <person name="Meulia T."/>
            <person name="Sideli G.M."/>
            <person name="Gradziel T.M."/>
            <person name="Fresnedo-Ramirez J."/>
        </authorList>
    </citation>
    <scope>NUCLEOTIDE SEQUENCE [LARGE SCALE GENOMIC DNA]</scope>
    <source>
        <strain evidence="9">Clone GOH B32 T37-40</strain>
    </source>
</reference>
<feature type="region of interest" description="Disordered" evidence="6">
    <location>
        <begin position="153"/>
        <end position="173"/>
    </location>
</feature>
<sequence length="205" mass="22633">MDALVKTIDAILFVMFAITAVNAVLIDVQLCLPASFFSSSLAELKNWYVREFDDYLGKEKPHFFLGLIWVELVFQWPLLVANLYGIWAAKPWYNTTCLAYGASFYTTMANLCAAILAELIGSGKASNKMLKLYYPAMGFALLAILQGLLPPPSATSSTGGRGTTKNGGPTKEKEDDLELKSFINFPFFNSFSLEGDTFLLLLVQP</sequence>
<protein>
    <submittedName>
        <fullName evidence="10">PREDICTED: transmembrane 97</fullName>
    </submittedName>
</protein>
<dbReference type="GO" id="GO:0016020">
    <property type="term" value="C:membrane"/>
    <property type="evidence" value="ECO:0007669"/>
    <property type="project" value="UniProtKB-SubCell"/>
</dbReference>
<evidence type="ECO:0000256" key="1">
    <source>
        <dbReference type="ARBA" id="ARBA00004141"/>
    </source>
</evidence>
<reference evidence="10" key="1">
    <citation type="submission" date="2019-07" db="EMBL/GenBank/DDBJ databases">
        <authorList>
            <person name="Alioto T."/>
            <person name="Alioto T."/>
            <person name="Gomez Garrido J."/>
        </authorList>
    </citation>
    <scope>NUCLEOTIDE SEQUENCE</scope>
</reference>
<dbReference type="GO" id="GO:0005783">
    <property type="term" value="C:endoplasmic reticulum"/>
    <property type="evidence" value="ECO:0007669"/>
    <property type="project" value="TreeGrafter"/>
</dbReference>
<evidence type="ECO:0000313" key="9">
    <source>
        <dbReference type="EMBL" id="KAI5340341.1"/>
    </source>
</evidence>
<dbReference type="InParanoid" id="A0A5E4FY13"/>